<dbReference type="EMBL" id="JAICCF010000005">
    <property type="protein sequence ID" value="MBW8687574.1"/>
    <property type="molecule type" value="Genomic_DNA"/>
</dbReference>
<keyword evidence="3" id="KW-1185">Reference proteome</keyword>
<sequence length="292" mass="32763">MSDKKRLALICEDPANLFDMARNEDSNLLQALNNTGWEAIAKDWKDSSTDWRSFDLVILKSPFDYHNRLPDFTHWLQELSAANVRLLNPVSTVLWNADKHYLQEIADAGFDIIPSTFLEKDTAADLPGLFDRLGTDKIIVKPCVSGGSKNTFTLIKGETDLHTHVLNELLPQAAFIAQPFMKEIHDGEWSMLFFGGEYSHTIVKKPKQGDFRVQPQYGATIHAVTPAPGVVEKATALVRRFAEGALYTRVDGVLTGGKLALMELELIEPLLYTVFEENSIPRYIAALDRLCK</sequence>
<evidence type="ECO:0000313" key="3">
    <source>
        <dbReference type="Proteomes" id="UP000812961"/>
    </source>
</evidence>
<dbReference type="PANTHER" id="PTHR39217:SF1">
    <property type="entry name" value="GLUTATHIONE SYNTHETASE"/>
    <property type="match status" value="1"/>
</dbReference>
<dbReference type="PANTHER" id="PTHR39217">
    <property type="match status" value="1"/>
</dbReference>
<dbReference type="InterPro" id="IPR013815">
    <property type="entry name" value="ATP_grasp_subdomain_1"/>
</dbReference>
<accession>A0ABS7GIR4</accession>
<proteinExistence type="predicted"/>
<dbReference type="Pfam" id="PF02955">
    <property type="entry name" value="GSH-S_ATP"/>
    <property type="match status" value="1"/>
</dbReference>
<feature type="domain" description="Prokaryotic glutathione synthetase ATP-binding" evidence="1">
    <location>
        <begin position="135"/>
        <end position="224"/>
    </location>
</feature>
<protein>
    <recommendedName>
        <fullName evidence="1">Prokaryotic glutathione synthetase ATP-binding domain-containing protein</fullName>
    </recommendedName>
</protein>
<dbReference type="InterPro" id="IPR004218">
    <property type="entry name" value="GSHS_ATP-bd"/>
</dbReference>
<evidence type="ECO:0000259" key="1">
    <source>
        <dbReference type="Pfam" id="PF02955"/>
    </source>
</evidence>
<dbReference type="Gene3D" id="3.30.470.20">
    <property type="entry name" value="ATP-grasp fold, B domain"/>
    <property type="match status" value="1"/>
</dbReference>
<reference evidence="2 3" key="1">
    <citation type="submission" date="2021-08" db="EMBL/GenBank/DDBJ databases">
        <title>The genome sequence of Chitinophaga sp. B61.</title>
        <authorList>
            <person name="Zhang X."/>
        </authorList>
    </citation>
    <scope>NUCLEOTIDE SEQUENCE [LARGE SCALE GENOMIC DNA]</scope>
    <source>
        <strain evidence="2 3">B61</strain>
    </source>
</reference>
<name>A0ABS7GIR4_9BACT</name>
<dbReference type="Proteomes" id="UP000812961">
    <property type="component" value="Unassembled WGS sequence"/>
</dbReference>
<comment type="caution">
    <text evidence="2">The sequence shown here is derived from an EMBL/GenBank/DDBJ whole genome shotgun (WGS) entry which is preliminary data.</text>
</comment>
<organism evidence="2 3">
    <name type="scientific">Chitinophaga rhizophila</name>
    <dbReference type="NCBI Taxonomy" id="2866212"/>
    <lineage>
        <taxon>Bacteria</taxon>
        <taxon>Pseudomonadati</taxon>
        <taxon>Bacteroidota</taxon>
        <taxon>Chitinophagia</taxon>
        <taxon>Chitinophagales</taxon>
        <taxon>Chitinophagaceae</taxon>
        <taxon>Chitinophaga</taxon>
    </lineage>
</organism>
<evidence type="ECO:0000313" key="2">
    <source>
        <dbReference type="EMBL" id="MBW8687574.1"/>
    </source>
</evidence>
<gene>
    <name evidence="2" type="ORF">K1Y79_24770</name>
</gene>
<dbReference type="Gene3D" id="3.40.50.20">
    <property type="match status" value="1"/>
</dbReference>
<dbReference type="InterPro" id="IPR053191">
    <property type="entry name" value="DcsG_Biosynth_Enzyme"/>
</dbReference>
<dbReference type="Gene3D" id="3.30.1490.20">
    <property type="entry name" value="ATP-grasp fold, A domain"/>
    <property type="match status" value="1"/>
</dbReference>
<dbReference type="SUPFAM" id="SSF56059">
    <property type="entry name" value="Glutathione synthetase ATP-binding domain-like"/>
    <property type="match status" value="1"/>
</dbReference>